<comment type="caution">
    <text evidence="1">The sequence shown here is derived from an EMBL/GenBank/DDBJ whole genome shotgun (WGS) entry which is preliminary data.</text>
</comment>
<gene>
    <name evidence="1" type="ORF">S06H3_46304</name>
</gene>
<evidence type="ECO:0000313" key="1">
    <source>
        <dbReference type="EMBL" id="GAI39874.1"/>
    </source>
</evidence>
<accession>X1Q9C2</accession>
<reference evidence="1" key="1">
    <citation type="journal article" date="2014" name="Front. Microbiol.">
        <title>High frequency of phylogenetically diverse reductive dehalogenase-homologous genes in deep subseafloor sedimentary metagenomes.</title>
        <authorList>
            <person name="Kawai M."/>
            <person name="Futagami T."/>
            <person name="Toyoda A."/>
            <person name="Takaki Y."/>
            <person name="Nishi S."/>
            <person name="Hori S."/>
            <person name="Arai W."/>
            <person name="Tsubouchi T."/>
            <person name="Morono Y."/>
            <person name="Uchiyama I."/>
            <person name="Ito T."/>
            <person name="Fujiyama A."/>
            <person name="Inagaki F."/>
            <person name="Takami H."/>
        </authorList>
    </citation>
    <scope>NUCLEOTIDE SEQUENCE</scope>
    <source>
        <strain evidence="1">Expedition CK06-06</strain>
    </source>
</reference>
<organism evidence="1">
    <name type="scientific">marine sediment metagenome</name>
    <dbReference type="NCBI Taxonomy" id="412755"/>
    <lineage>
        <taxon>unclassified sequences</taxon>
        <taxon>metagenomes</taxon>
        <taxon>ecological metagenomes</taxon>
    </lineage>
</organism>
<proteinExistence type="predicted"/>
<dbReference type="EMBL" id="BARV01028992">
    <property type="protein sequence ID" value="GAI39874.1"/>
    <property type="molecule type" value="Genomic_DNA"/>
</dbReference>
<protein>
    <submittedName>
        <fullName evidence="1">Uncharacterized protein</fullName>
    </submittedName>
</protein>
<sequence length="59" mass="6687">MSTWSEFTEASRLWQSLSPFVQDAYNAMASDTGLTGRDMFQRSYLTGYKKLIATVDEIA</sequence>
<dbReference type="AlphaFoldDB" id="X1Q9C2"/>
<name>X1Q9C2_9ZZZZ</name>